<dbReference type="STRING" id="471856.Jden_0556"/>
<reference evidence="2 3" key="1">
    <citation type="journal article" date="2009" name="Stand. Genomic Sci.">
        <title>Complete genome sequence of Jonesia denitrificans type strain (Prevot 55134).</title>
        <authorList>
            <person name="Pukall R."/>
            <person name="Gehrich-Schroter G."/>
            <person name="Lapidus A."/>
            <person name="Nolan M."/>
            <person name="Glavina Del Rio T."/>
            <person name="Lucas S."/>
            <person name="Chen F."/>
            <person name="Tice H."/>
            <person name="Pitluck S."/>
            <person name="Cheng J.F."/>
            <person name="Copeland A."/>
            <person name="Saunders E."/>
            <person name="Brettin T."/>
            <person name="Detter J.C."/>
            <person name="Bruce D."/>
            <person name="Goodwin L."/>
            <person name="Pati A."/>
            <person name="Ivanova N."/>
            <person name="Mavromatis K."/>
            <person name="Ovchinnikova G."/>
            <person name="Chen A."/>
            <person name="Palaniappan K."/>
            <person name="Land M."/>
            <person name="Hauser L."/>
            <person name="Chang Y.J."/>
            <person name="Jeffries C.D."/>
            <person name="Chain P."/>
            <person name="Goker M."/>
            <person name="Bristow J."/>
            <person name="Eisen J.A."/>
            <person name="Markowitz V."/>
            <person name="Hugenholtz P."/>
            <person name="Kyrpides N.C."/>
            <person name="Klenk H.P."/>
            <person name="Han C."/>
        </authorList>
    </citation>
    <scope>NUCLEOTIDE SEQUENCE [LARGE SCALE GENOMIC DNA]</scope>
    <source>
        <strain evidence="3">ATCC 14870 / DSM 20603 / BCRC 15368 / CIP 55.134 / JCM 11481 / NBRC 15587 / NCTC 10816 / Prevot 55134</strain>
    </source>
</reference>
<dbReference type="InterPro" id="IPR019674">
    <property type="entry name" value="Lipoprotein_LpqN/LpqT-like"/>
</dbReference>
<keyword evidence="3" id="KW-1185">Reference proteome</keyword>
<evidence type="ECO:0000256" key="1">
    <source>
        <dbReference type="ARBA" id="ARBA00022729"/>
    </source>
</evidence>
<evidence type="ECO:0000313" key="2">
    <source>
        <dbReference type="EMBL" id="ACV08220.1"/>
    </source>
</evidence>
<sequence length="165" mass="18129">MTDNRGMQQAQFPSQAFPAYPRLSVNKPDGWVELAAVGLPLALAAEVPAGAFRPNVLVTLTRHGADFQVEHAVKDLNKRLKALTRFREEERVTDHAHGGDRIRVRGRFAGARGEVVRQDVSVVVINRGHVYDVVEITGTCSLASGDNRETEIRSVIDSLVVTCDE</sequence>
<dbReference type="eggNOG" id="COG5435">
    <property type="taxonomic scope" value="Bacteria"/>
</dbReference>
<proteinExistence type="predicted"/>
<gene>
    <name evidence="2" type="ordered locus">Jden_0556</name>
</gene>
<evidence type="ECO:0000313" key="3">
    <source>
        <dbReference type="Proteomes" id="UP000000628"/>
    </source>
</evidence>
<keyword evidence="1" id="KW-0732">Signal</keyword>
<dbReference type="Proteomes" id="UP000000628">
    <property type="component" value="Chromosome"/>
</dbReference>
<protein>
    <submittedName>
        <fullName evidence="2">Uncharacterized protein</fullName>
    </submittedName>
</protein>
<dbReference type="EMBL" id="CP001706">
    <property type="protein sequence ID" value="ACV08220.1"/>
    <property type="molecule type" value="Genomic_DNA"/>
</dbReference>
<accession>C7R0R3</accession>
<name>C7R0R3_JONDD</name>
<dbReference type="Gene3D" id="3.40.1000.10">
    <property type="entry name" value="Mog1/PsbP, alpha/beta/alpha sandwich"/>
    <property type="match status" value="1"/>
</dbReference>
<dbReference type="HOGENOM" id="CLU_139614_0_0_11"/>
<dbReference type="OrthoDB" id="5146554at2"/>
<dbReference type="KEGG" id="jde:Jden_0556"/>
<dbReference type="AlphaFoldDB" id="C7R0R3"/>
<dbReference type="Pfam" id="PF10738">
    <property type="entry name" value="Lpp-LpqN"/>
    <property type="match status" value="1"/>
</dbReference>
<organism evidence="2 3">
    <name type="scientific">Jonesia denitrificans (strain ATCC 14870 / DSM 20603 / BCRC 15368 / CIP 55.134 / JCM 11481 / NBRC 15587 / NCTC 10816 / Prevot 55134)</name>
    <name type="common">Listeria denitrificans</name>
    <dbReference type="NCBI Taxonomy" id="471856"/>
    <lineage>
        <taxon>Bacteria</taxon>
        <taxon>Bacillati</taxon>
        <taxon>Actinomycetota</taxon>
        <taxon>Actinomycetes</taxon>
        <taxon>Micrococcales</taxon>
        <taxon>Jonesiaceae</taxon>
        <taxon>Jonesia</taxon>
    </lineage>
</organism>